<feature type="transmembrane region" description="Helical" evidence="1">
    <location>
        <begin position="249"/>
        <end position="271"/>
    </location>
</feature>
<keyword evidence="1" id="KW-1133">Transmembrane helix</keyword>
<feature type="domain" description="DUF1206" evidence="2">
    <location>
        <begin position="207"/>
        <end position="276"/>
    </location>
</feature>
<dbReference type="Pfam" id="PF06724">
    <property type="entry name" value="DUF1206"/>
    <property type="match status" value="3"/>
</dbReference>
<protein>
    <submittedName>
        <fullName evidence="3">DUF1206 domain-containing protein</fullName>
    </submittedName>
</protein>
<feature type="transmembrane region" description="Helical" evidence="1">
    <location>
        <begin position="159"/>
        <end position="180"/>
    </location>
</feature>
<gene>
    <name evidence="3" type="ORF">GO499_11965</name>
</gene>
<feature type="transmembrane region" description="Helical" evidence="1">
    <location>
        <begin position="38"/>
        <end position="56"/>
    </location>
</feature>
<keyword evidence="4" id="KW-1185">Reference proteome</keyword>
<evidence type="ECO:0000259" key="2">
    <source>
        <dbReference type="Pfam" id="PF06724"/>
    </source>
</evidence>
<organism evidence="3 4">
    <name type="scientific">Algicella marina</name>
    <dbReference type="NCBI Taxonomy" id="2683284"/>
    <lineage>
        <taxon>Bacteria</taxon>
        <taxon>Pseudomonadati</taxon>
        <taxon>Pseudomonadota</taxon>
        <taxon>Alphaproteobacteria</taxon>
        <taxon>Rhodobacterales</taxon>
        <taxon>Paracoccaceae</taxon>
        <taxon>Algicella</taxon>
    </lineage>
</organism>
<feature type="transmembrane region" description="Helical" evidence="1">
    <location>
        <begin position="201"/>
        <end position="229"/>
    </location>
</feature>
<feature type="domain" description="DUF1206" evidence="2">
    <location>
        <begin position="117"/>
        <end position="185"/>
    </location>
</feature>
<dbReference type="KEGG" id="amaq:GO499_11965"/>
<accession>A0A6P1T2Z6</accession>
<feature type="transmembrane region" description="Helical" evidence="1">
    <location>
        <begin position="114"/>
        <end position="139"/>
    </location>
</feature>
<dbReference type="AlphaFoldDB" id="A0A6P1T2Z6"/>
<name>A0A6P1T2Z6_9RHOB</name>
<dbReference type="InterPro" id="IPR009597">
    <property type="entry name" value="DUF1206"/>
</dbReference>
<proteinExistence type="predicted"/>
<dbReference type="Proteomes" id="UP000464495">
    <property type="component" value="Chromosome"/>
</dbReference>
<sequence>MADFRRLSIDSDSTRADILRNLDPEDFAWAVPIMRAGYAGRGLVYLVVAGVSLWSISQGGEAEGTSQALDKLQGGLGFAVVGLIVLGMLAYAVWRAVDSFWDLEAYGTDAKGLVARAGMVATGTAHFGIGVLALAVLIGRSGGGGGGMGEMLDRVMQAPGGRVAVGVAGLLTIAAGIYYLHKAFTEGYRDHLCANRFTTHFNIGLKAGVAAQGVAVTIIGVLIAYAALTATGEEAGGMGSAFEWLHAQAYGRVLVAGLCFGLLAFAFFCFVNAAYRIIPKAAGDDIETLAAKLTAKARGA</sequence>
<keyword evidence="1" id="KW-0472">Membrane</keyword>
<evidence type="ECO:0000313" key="3">
    <source>
        <dbReference type="EMBL" id="QHQ35836.1"/>
    </source>
</evidence>
<dbReference type="RefSeq" id="WP_161862394.1">
    <property type="nucleotide sequence ID" value="NZ_CP046620.1"/>
</dbReference>
<feature type="transmembrane region" description="Helical" evidence="1">
    <location>
        <begin position="76"/>
        <end position="94"/>
    </location>
</feature>
<evidence type="ECO:0000313" key="4">
    <source>
        <dbReference type="Proteomes" id="UP000464495"/>
    </source>
</evidence>
<dbReference type="EMBL" id="CP046620">
    <property type="protein sequence ID" value="QHQ35836.1"/>
    <property type="molecule type" value="Genomic_DNA"/>
</dbReference>
<feature type="domain" description="DUF1206" evidence="2">
    <location>
        <begin position="36"/>
        <end position="101"/>
    </location>
</feature>
<evidence type="ECO:0000256" key="1">
    <source>
        <dbReference type="SAM" id="Phobius"/>
    </source>
</evidence>
<reference evidence="3 4" key="1">
    <citation type="submission" date="2019-12" db="EMBL/GenBank/DDBJ databases">
        <title>Complete genome sequence of Algicella marina strain 9Alg 56(T) isolated from the red alga Tichocarpus crinitus.</title>
        <authorList>
            <person name="Kim S.-G."/>
            <person name="Nedashkovskaya O.I."/>
        </authorList>
    </citation>
    <scope>NUCLEOTIDE SEQUENCE [LARGE SCALE GENOMIC DNA]</scope>
    <source>
        <strain evidence="3 4">9Alg 56</strain>
    </source>
</reference>
<keyword evidence="1" id="KW-0812">Transmembrane</keyword>